<dbReference type="Pfam" id="PF00905">
    <property type="entry name" value="Transpeptidase"/>
    <property type="match status" value="1"/>
</dbReference>
<dbReference type="GO" id="GO:0005886">
    <property type="term" value="C:plasma membrane"/>
    <property type="evidence" value="ECO:0007669"/>
    <property type="project" value="TreeGrafter"/>
</dbReference>
<dbReference type="Gene3D" id="3.30.450.330">
    <property type="match status" value="1"/>
</dbReference>
<proteinExistence type="inferred from homology"/>
<dbReference type="Gene3D" id="3.90.1310.10">
    <property type="entry name" value="Penicillin-binding protein 2a (Domain 2)"/>
    <property type="match status" value="1"/>
</dbReference>
<dbReference type="InterPro" id="IPR012338">
    <property type="entry name" value="Beta-lactam/transpept-like"/>
</dbReference>
<dbReference type="PANTHER" id="PTHR30627:SF1">
    <property type="entry name" value="PEPTIDOGLYCAN D,D-TRANSPEPTIDASE FTSI"/>
    <property type="match status" value="1"/>
</dbReference>
<dbReference type="InterPro" id="IPR005311">
    <property type="entry name" value="PBP_dimer"/>
</dbReference>
<comment type="subcellular location">
    <subcellularLocation>
        <location evidence="1">Membrane</location>
    </subcellularLocation>
</comment>
<dbReference type="SUPFAM" id="SSF56519">
    <property type="entry name" value="Penicillin binding protein dimerisation domain"/>
    <property type="match status" value="1"/>
</dbReference>
<reference evidence="7 8" key="1">
    <citation type="submission" date="2020-07" db="EMBL/GenBank/DDBJ databases">
        <title>Sequencing the genomes of 1000 actinobacteria strains.</title>
        <authorList>
            <person name="Klenk H.-P."/>
        </authorList>
    </citation>
    <scope>NUCLEOTIDE SEQUENCE [LARGE SCALE GENOMIC DNA]</scope>
    <source>
        <strain evidence="7 8">DSM 23141</strain>
    </source>
</reference>
<protein>
    <submittedName>
        <fullName evidence="7">Cell division protein FtsI (Penicillin-binding protein 3)</fullName>
    </submittedName>
</protein>
<keyword evidence="4" id="KW-0812">Transmembrane</keyword>
<comment type="caution">
    <text evidence="7">The sequence shown here is derived from an EMBL/GenBank/DDBJ whole genome shotgun (WGS) entry which is preliminary data.</text>
</comment>
<evidence type="ECO:0000256" key="1">
    <source>
        <dbReference type="ARBA" id="ARBA00004370"/>
    </source>
</evidence>
<sequence length="601" mass="63560">MRSHHSRSQHSRSTRRRHAVAMIVVFAIVAVFGVRLFDFQVVRAAELNKASASKQTAVTKVWGTRGSIVDANGVVLADSVERWDITASPKDVVVDGFVRSKKAKDGTVTKEHVSVMDALGEIAEITGSDTNKLYEDLSKDPTSNFAYLVKGVKLDVFNKVKALGIPWVWDQPHPARTYPNGAVAGNLVGFLGTDGALAGLEKSYDTCLTGTDGTQTYEVSRDGVRMPGSTVTTKQAVDGGTLKLTIDSDLQYFAQQTIAAQAQAMGAQWATAAVVDVRTGKLVVAADYPSIDPNDLNSVPAESSGSRFFTAPYEPGSIMKPATVASLIDAGVLQITDKYTVPGWYTNGLPAGSKIGDVFAHGDMHWTVAGIIEQSSNVGVSMISEKLSLPKRTEYLKKFGFGTKTGVGFLGEESGTVQNPVGLDPISNKAQQFGQAISVTSAQMASLYQTLGNNGVTVPLSLVEGCQHSDGTVTEVPTPTSTRVVSDYAAQQTLLAMETVASKGPLKSTISIPGYRIAAKTGTAQVGGADGKYGSDRIVSVAGLLKVDDPNYAVIVTLGLPTKIKTSAAAAPAFAAIMKQVIKTYRVQPSTTATPDTPTEW</sequence>
<organism evidence="7 8">
    <name type="scientific">Schumannella luteola</name>
    <dbReference type="NCBI Taxonomy" id="472059"/>
    <lineage>
        <taxon>Bacteria</taxon>
        <taxon>Bacillati</taxon>
        <taxon>Actinomycetota</taxon>
        <taxon>Actinomycetes</taxon>
        <taxon>Micrococcales</taxon>
        <taxon>Microbacteriaceae</taxon>
        <taxon>Schumannella</taxon>
    </lineage>
</organism>
<keyword evidence="7" id="KW-0131">Cell cycle</keyword>
<evidence type="ECO:0000256" key="4">
    <source>
        <dbReference type="SAM" id="Phobius"/>
    </source>
</evidence>
<dbReference type="Gene3D" id="3.40.710.10">
    <property type="entry name" value="DD-peptidase/beta-lactamase superfamily"/>
    <property type="match status" value="1"/>
</dbReference>
<gene>
    <name evidence="7" type="ORF">BJ979_002758</name>
</gene>
<dbReference type="InterPro" id="IPR001460">
    <property type="entry name" value="PCN-bd_Tpept"/>
</dbReference>
<keyword evidence="3 4" id="KW-0472">Membrane</keyword>
<accession>A0A852YED5</accession>
<dbReference type="Pfam" id="PF03717">
    <property type="entry name" value="PBP_dimer"/>
    <property type="match status" value="1"/>
</dbReference>
<dbReference type="EMBL" id="JACBZY010000001">
    <property type="protein sequence ID" value="NYH00133.1"/>
    <property type="molecule type" value="Genomic_DNA"/>
</dbReference>
<feature type="domain" description="Penicillin-binding protein dimerisation" evidence="6">
    <location>
        <begin position="63"/>
        <end position="224"/>
    </location>
</feature>
<evidence type="ECO:0000313" key="8">
    <source>
        <dbReference type="Proteomes" id="UP000553888"/>
    </source>
</evidence>
<keyword evidence="8" id="KW-1185">Reference proteome</keyword>
<evidence type="ECO:0000256" key="2">
    <source>
        <dbReference type="ARBA" id="ARBA00007171"/>
    </source>
</evidence>
<evidence type="ECO:0000259" key="5">
    <source>
        <dbReference type="Pfam" id="PF00905"/>
    </source>
</evidence>
<dbReference type="InterPro" id="IPR036138">
    <property type="entry name" value="PBP_dimer_sf"/>
</dbReference>
<feature type="transmembrane region" description="Helical" evidence="4">
    <location>
        <begin position="20"/>
        <end position="37"/>
    </location>
</feature>
<dbReference type="Proteomes" id="UP000553888">
    <property type="component" value="Unassembled WGS sequence"/>
</dbReference>
<evidence type="ECO:0000313" key="7">
    <source>
        <dbReference type="EMBL" id="NYH00133.1"/>
    </source>
</evidence>
<name>A0A852YED5_9MICO</name>
<dbReference type="AlphaFoldDB" id="A0A852YED5"/>
<keyword evidence="4" id="KW-1133">Transmembrane helix</keyword>
<dbReference type="SUPFAM" id="SSF56601">
    <property type="entry name" value="beta-lactamase/transpeptidase-like"/>
    <property type="match status" value="1"/>
</dbReference>
<dbReference type="RefSeq" id="WP_179568751.1">
    <property type="nucleotide sequence ID" value="NZ_JACBZY010000001.1"/>
</dbReference>
<dbReference type="GO" id="GO:0071555">
    <property type="term" value="P:cell wall organization"/>
    <property type="evidence" value="ECO:0007669"/>
    <property type="project" value="TreeGrafter"/>
</dbReference>
<dbReference type="GO" id="GO:0051301">
    <property type="term" value="P:cell division"/>
    <property type="evidence" value="ECO:0007669"/>
    <property type="project" value="UniProtKB-KW"/>
</dbReference>
<keyword evidence="7" id="KW-0132">Cell division</keyword>
<feature type="domain" description="Penicillin-binding protein transpeptidase" evidence="5">
    <location>
        <begin position="271"/>
        <end position="579"/>
    </location>
</feature>
<dbReference type="InterPro" id="IPR050515">
    <property type="entry name" value="Beta-lactam/transpept"/>
</dbReference>
<comment type="similarity">
    <text evidence="2">Belongs to the transpeptidase family.</text>
</comment>
<evidence type="ECO:0000259" key="6">
    <source>
        <dbReference type="Pfam" id="PF03717"/>
    </source>
</evidence>
<evidence type="ECO:0000256" key="3">
    <source>
        <dbReference type="ARBA" id="ARBA00023136"/>
    </source>
</evidence>
<dbReference type="GO" id="GO:0008658">
    <property type="term" value="F:penicillin binding"/>
    <property type="evidence" value="ECO:0007669"/>
    <property type="project" value="InterPro"/>
</dbReference>
<dbReference type="PANTHER" id="PTHR30627">
    <property type="entry name" value="PEPTIDOGLYCAN D,D-TRANSPEPTIDASE"/>
    <property type="match status" value="1"/>
</dbReference>